<reference evidence="5 6" key="1">
    <citation type="submission" date="2019-07" db="EMBL/GenBank/DDBJ databases">
        <title>Genomic Encyclopedia of Type Strains, Phase I: the one thousand microbial genomes (KMG-I) project.</title>
        <authorList>
            <person name="Kyrpides N."/>
        </authorList>
    </citation>
    <scope>NUCLEOTIDE SEQUENCE [LARGE SCALE GENOMIC DNA]</scope>
    <source>
        <strain evidence="5 6">DSM 13558</strain>
    </source>
</reference>
<accession>A0A562JIA0</accession>
<dbReference type="Pfam" id="PF08706">
    <property type="entry name" value="D5_N"/>
    <property type="match status" value="1"/>
</dbReference>
<keyword evidence="6" id="KW-1185">Reference proteome</keyword>
<evidence type="ECO:0000259" key="4">
    <source>
        <dbReference type="PROSITE" id="PS51206"/>
    </source>
</evidence>
<dbReference type="InterPro" id="IPR027417">
    <property type="entry name" value="P-loop_NTPase"/>
</dbReference>
<dbReference type="EMBL" id="VLKH01000002">
    <property type="protein sequence ID" value="TWH82564.1"/>
    <property type="molecule type" value="Genomic_DNA"/>
</dbReference>
<dbReference type="InterPro" id="IPR014818">
    <property type="entry name" value="Phage/plasmid_primase_P4_C"/>
</dbReference>
<comment type="caution">
    <text evidence="5">The sequence shown here is derived from an EMBL/GenBank/DDBJ whole genome shotgun (WGS) entry which is preliminary data.</text>
</comment>
<dbReference type="OrthoDB" id="9763644at2"/>
<dbReference type="GO" id="GO:0004386">
    <property type="term" value="F:helicase activity"/>
    <property type="evidence" value="ECO:0007669"/>
    <property type="project" value="UniProtKB-KW"/>
</dbReference>
<dbReference type="GO" id="GO:0005524">
    <property type="term" value="F:ATP binding"/>
    <property type="evidence" value="ECO:0007669"/>
    <property type="project" value="UniProtKB-KW"/>
</dbReference>
<dbReference type="Gene3D" id="3.40.50.300">
    <property type="entry name" value="P-loop containing nucleotide triphosphate hydrolases"/>
    <property type="match status" value="1"/>
</dbReference>
<organism evidence="5 6">
    <name type="scientific">Sedimentibacter saalensis</name>
    <dbReference type="NCBI Taxonomy" id="130788"/>
    <lineage>
        <taxon>Bacteria</taxon>
        <taxon>Bacillati</taxon>
        <taxon>Bacillota</taxon>
        <taxon>Tissierellia</taxon>
        <taxon>Sedimentibacter</taxon>
    </lineage>
</organism>
<dbReference type="InterPro" id="IPR045455">
    <property type="entry name" value="NrS-1_pol-like_helicase"/>
</dbReference>
<dbReference type="NCBIfam" id="TIGR01613">
    <property type="entry name" value="primase_Cterm"/>
    <property type="match status" value="1"/>
</dbReference>
<dbReference type="GO" id="GO:0016787">
    <property type="term" value="F:hydrolase activity"/>
    <property type="evidence" value="ECO:0007669"/>
    <property type="project" value="UniProtKB-KW"/>
</dbReference>
<dbReference type="PROSITE" id="PS51206">
    <property type="entry name" value="SF3_HELICASE_1"/>
    <property type="match status" value="1"/>
</dbReference>
<feature type="domain" description="SF3 helicase" evidence="4">
    <location>
        <begin position="270"/>
        <end position="425"/>
    </location>
</feature>
<dbReference type="Proteomes" id="UP000315343">
    <property type="component" value="Unassembled WGS sequence"/>
</dbReference>
<dbReference type="InterPro" id="IPR051620">
    <property type="entry name" value="ORF904-like_C"/>
</dbReference>
<gene>
    <name evidence="5" type="ORF">LY60_00865</name>
</gene>
<evidence type="ECO:0000256" key="1">
    <source>
        <dbReference type="ARBA" id="ARBA00022741"/>
    </source>
</evidence>
<keyword evidence="3" id="KW-0067">ATP-binding</keyword>
<evidence type="ECO:0000313" key="5">
    <source>
        <dbReference type="EMBL" id="TWH82564.1"/>
    </source>
</evidence>
<dbReference type="Pfam" id="PF19263">
    <property type="entry name" value="DUF5906"/>
    <property type="match status" value="1"/>
</dbReference>
<evidence type="ECO:0000313" key="6">
    <source>
        <dbReference type="Proteomes" id="UP000315343"/>
    </source>
</evidence>
<evidence type="ECO:0000256" key="2">
    <source>
        <dbReference type="ARBA" id="ARBA00022801"/>
    </source>
</evidence>
<dbReference type="AlphaFoldDB" id="A0A562JIA0"/>
<dbReference type="InterPro" id="IPR014015">
    <property type="entry name" value="Helicase_SF3_DNA-vir"/>
</dbReference>
<dbReference type="PANTHER" id="PTHR35372:SF2">
    <property type="entry name" value="SF3 HELICASE DOMAIN-CONTAINING PROTEIN"/>
    <property type="match status" value="1"/>
</dbReference>
<keyword evidence="1" id="KW-0547">Nucleotide-binding</keyword>
<sequence>MKFKQNEQKNNEIYEYLKPYPINKIRIPDSAIITKQILDKLTNDSSENLYILALAINIVAAPNEKIQFFLSLINKTINISTAEAVEIFNKINNQNMSLVSQELINELKFILNVSRAEERGFIYDEKKQTYSFNANVCAKHLIKRCDIYSIKDGRLFFYHKGGFYDELSVVKLGKIIRTVLHEGRSNSWKSQHEQEIVKALQREAKCVEDMNMEKDVINLKNGILNLDTFEILAHNPQYLSTIQLPISYDNKALAPRFIQFLKEITCGDNELIVVIQEMIAYLLSSDMKAEKAFFLLGSGANGKSVLTTIITYLIGKDNISSIPLSEFNKQFGLEGIINKKVNIAAENEMGGKSLNTENFKAIISGDNIEINIKYKPSISYRPTCKLVFVTNNLPDTLDITNGFFRKIMIIPFLRTFKPEERNVNLTNELLEELPGILNWAIEGLKRLRENNFIFSKCKVIEEYTNNYCLEQNPVKEFFMEHVKVAKDCKTKQSDFYKKYIYWLALQGIDDKGTKAVQTFWKNFKIVLENEQIKINRKKVTGVYYYDGIDIVGLDDRRNSFIDQHNIQF</sequence>
<dbReference type="SMART" id="SM00885">
    <property type="entry name" value="D5_N"/>
    <property type="match status" value="1"/>
</dbReference>
<dbReference type="RefSeq" id="WP_145080417.1">
    <property type="nucleotide sequence ID" value="NZ_VLKH01000002.1"/>
</dbReference>
<name>A0A562JIA0_9FIRM</name>
<protein>
    <submittedName>
        <fullName evidence="5">Putative DNA primase/helicase</fullName>
    </submittedName>
</protein>
<dbReference type="PANTHER" id="PTHR35372">
    <property type="entry name" value="ATP BINDING PROTEIN-RELATED"/>
    <property type="match status" value="1"/>
</dbReference>
<dbReference type="InterPro" id="IPR006500">
    <property type="entry name" value="Helicase_put_C_phage/plasmid"/>
</dbReference>
<keyword evidence="5" id="KW-0347">Helicase</keyword>
<dbReference type="SUPFAM" id="SSF52540">
    <property type="entry name" value="P-loop containing nucleoside triphosphate hydrolases"/>
    <property type="match status" value="1"/>
</dbReference>
<evidence type="ECO:0000256" key="3">
    <source>
        <dbReference type="ARBA" id="ARBA00022840"/>
    </source>
</evidence>
<proteinExistence type="predicted"/>
<keyword evidence="2" id="KW-0378">Hydrolase</keyword>